<dbReference type="EMBL" id="LAYC01000002">
    <property type="protein sequence ID" value="KYK58283.1"/>
    <property type="molecule type" value="Genomic_DNA"/>
</dbReference>
<protein>
    <submittedName>
        <fullName evidence="2">Uncharacterized protein</fullName>
    </submittedName>
</protein>
<dbReference type="AlphaFoldDB" id="A0A151GME2"/>
<dbReference type="GeneID" id="63717939"/>
<dbReference type="InParanoid" id="A0A151GME2"/>
<name>A0A151GME2_DRECN</name>
<dbReference type="OrthoDB" id="3641178at2759"/>
<gene>
    <name evidence="2" type="ORF">DCS_05296</name>
</gene>
<keyword evidence="3" id="KW-1185">Reference proteome</keyword>
<feature type="region of interest" description="Disordered" evidence="1">
    <location>
        <begin position="154"/>
        <end position="211"/>
    </location>
</feature>
<dbReference type="Proteomes" id="UP000076580">
    <property type="component" value="Chromosome 02"/>
</dbReference>
<feature type="compositionally biased region" description="Polar residues" evidence="1">
    <location>
        <begin position="47"/>
        <end position="56"/>
    </location>
</feature>
<evidence type="ECO:0000313" key="2">
    <source>
        <dbReference type="EMBL" id="KYK58283.1"/>
    </source>
</evidence>
<feature type="region of interest" description="Disordered" evidence="1">
    <location>
        <begin position="18"/>
        <end position="57"/>
    </location>
</feature>
<evidence type="ECO:0000313" key="3">
    <source>
        <dbReference type="Proteomes" id="UP000076580"/>
    </source>
</evidence>
<accession>A0A151GME2</accession>
<reference evidence="2 3" key="1">
    <citation type="journal article" date="2016" name="Sci. Rep.">
        <title>Insights into Adaptations to a Near-Obligate Nematode Endoparasitic Lifestyle from the Finished Genome of Drechmeria coniospora.</title>
        <authorList>
            <person name="Zhang L."/>
            <person name="Zhou Z."/>
            <person name="Guo Q."/>
            <person name="Fokkens L."/>
            <person name="Miskei M."/>
            <person name="Pocsi I."/>
            <person name="Zhang W."/>
            <person name="Chen M."/>
            <person name="Wang L."/>
            <person name="Sun Y."/>
            <person name="Donzelli B.G."/>
            <person name="Gibson D.M."/>
            <person name="Nelson D.R."/>
            <person name="Luo J.G."/>
            <person name="Rep M."/>
            <person name="Liu H."/>
            <person name="Yang S."/>
            <person name="Wang J."/>
            <person name="Krasnoff S.B."/>
            <person name="Xu Y."/>
            <person name="Molnar I."/>
            <person name="Lin M."/>
        </authorList>
    </citation>
    <scope>NUCLEOTIDE SEQUENCE [LARGE SCALE GENOMIC DNA]</scope>
    <source>
        <strain evidence="2 3">ARSEF 6962</strain>
    </source>
</reference>
<evidence type="ECO:0000256" key="1">
    <source>
        <dbReference type="SAM" id="MobiDB-lite"/>
    </source>
</evidence>
<feature type="compositionally biased region" description="Low complexity" evidence="1">
    <location>
        <begin position="175"/>
        <end position="191"/>
    </location>
</feature>
<organism evidence="2 3">
    <name type="scientific">Drechmeria coniospora</name>
    <name type="common">Nematophagous fungus</name>
    <name type="synonym">Meria coniospora</name>
    <dbReference type="NCBI Taxonomy" id="98403"/>
    <lineage>
        <taxon>Eukaryota</taxon>
        <taxon>Fungi</taxon>
        <taxon>Dikarya</taxon>
        <taxon>Ascomycota</taxon>
        <taxon>Pezizomycotina</taxon>
        <taxon>Sordariomycetes</taxon>
        <taxon>Hypocreomycetidae</taxon>
        <taxon>Hypocreales</taxon>
        <taxon>Ophiocordycipitaceae</taxon>
        <taxon>Drechmeria</taxon>
    </lineage>
</organism>
<proteinExistence type="predicted"/>
<dbReference type="RefSeq" id="XP_040657635.1">
    <property type="nucleotide sequence ID" value="XM_040802602.1"/>
</dbReference>
<comment type="caution">
    <text evidence="2">The sequence shown here is derived from an EMBL/GenBank/DDBJ whole genome shotgun (WGS) entry which is preliminary data.</text>
</comment>
<feature type="compositionally biased region" description="Polar residues" evidence="1">
    <location>
        <begin position="192"/>
        <end position="210"/>
    </location>
</feature>
<sequence>MAGLIPLALSTNGHSPRYSTFMLDNDRRPPHRLASPPISPKSKPSSRLMQQSTLPTSDALPHSAMEWKVALGEVKRAYLAKKYRWSSDRCRDILNNAKAMETVEPTYLIYLRFYAATALEMQARAARPSSSRLGLLRQAQAHYRIAADLARQADEAMSRPSSRCSLSPVPSYRFSTDSDISRSSTSTRMSSPVPSITSVEDSVKRSSSATKPKKRVTFCDAPITEPIVRPDSPTLGFDDWIGQSSPEPVYPEPILKHVERAPAPMEMMLPSTPDLVQDDDESSDPFFYVRAVHRYCTIISSIRRQVDSHLAMLDQEMAARQLPTPERPASDETRTVDLAARIQRLRANGWRRTRFDAQRYEALCENALADLNE</sequence>